<sequence length="490" mass="58153">MEEKQPQRWLALHRIESFLIPLLTKTVPCTQEDKQDALSLVKQLEEIRVFDLLIDPDNLVAFRCSYFLNNVLAKGFRLIVRQNEVSKECLQLRLEILFSFLEPLDMFRITKPELQYRLCRFYSRLMDDIRSILVEHPLKDTLQVAVLVVRVEQVLWRQRDMQLFPYWKEWTRASYTLAAYLILCRKWLGFLYFVYPEYDHSSSIYSLDYLSSLVVCANTHPVFYVRQRSWELLLELQKRFVLQVSKTILEESCREEILSSLTALVNEGSDDDVDSYFSYQADSVPNMATKKVFLRNYILGIVSSFASLLCNKSVVDSTDLIERAQILWIRIAILLRCWYVSTTNNNSLEYYLIMLFIEQDDLMCLLFMQVWKLHSLVSDEQQQIFVPRIHSMVFYWLSQIDFDAQVILDLILETETEFLEFFVNYFNVVIHTKPEDLLHDMTREGFSRFGLLLENLCSMLQRLQTKNLVGFRCTPLVRKMRRVLQHIHST</sequence>
<evidence type="ECO:0000313" key="1">
    <source>
        <dbReference type="EMBL" id="KAK4522697.1"/>
    </source>
</evidence>
<evidence type="ECO:0008006" key="3">
    <source>
        <dbReference type="Google" id="ProtNLM"/>
    </source>
</evidence>
<gene>
    <name evidence="1" type="ORF">GAYE_PCTG14G0587</name>
</gene>
<evidence type="ECO:0000313" key="2">
    <source>
        <dbReference type="Proteomes" id="UP001300502"/>
    </source>
</evidence>
<dbReference type="Proteomes" id="UP001300502">
    <property type="component" value="Unassembled WGS sequence"/>
</dbReference>
<name>A0AAV9I4X6_9RHOD</name>
<keyword evidence="2" id="KW-1185">Reference proteome</keyword>
<protein>
    <recommendedName>
        <fullName evidence="3">Protein Lines N-terminal domain-containing protein</fullName>
    </recommendedName>
</protein>
<comment type="caution">
    <text evidence="1">The sequence shown here is derived from an EMBL/GenBank/DDBJ whole genome shotgun (WGS) entry which is preliminary data.</text>
</comment>
<accession>A0AAV9I4X6</accession>
<dbReference type="AlphaFoldDB" id="A0AAV9I4X6"/>
<reference evidence="1 2" key="1">
    <citation type="submission" date="2022-07" db="EMBL/GenBank/DDBJ databases">
        <title>Genome-wide signatures of adaptation to extreme environments.</title>
        <authorList>
            <person name="Cho C.H."/>
            <person name="Yoon H.S."/>
        </authorList>
    </citation>
    <scope>NUCLEOTIDE SEQUENCE [LARGE SCALE GENOMIC DNA]</scope>
    <source>
        <strain evidence="1 2">108.79 E11</strain>
    </source>
</reference>
<dbReference type="EMBL" id="JANCYU010000007">
    <property type="protein sequence ID" value="KAK4522697.1"/>
    <property type="molecule type" value="Genomic_DNA"/>
</dbReference>
<organism evidence="1 2">
    <name type="scientific">Galdieria yellowstonensis</name>
    <dbReference type="NCBI Taxonomy" id="3028027"/>
    <lineage>
        <taxon>Eukaryota</taxon>
        <taxon>Rhodophyta</taxon>
        <taxon>Bangiophyceae</taxon>
        <taxon>Galdieriales</taxon>
        <taxon>Galdieriaceae</taxon>
        <taxon>Galdieria</taxon>
    </lineage>
</organism>
<proteinExistence type="predicted"/>